<feature type="domain" description="Fido" evidence="8">
    <location>
        <begin position="57"/>
        <end position="201"/>
    </location>
</feature>
<proteinExistence type="predicted"/>
<evidence type="ECO:0000313" key="10">
    <source>
        <dbReference type="Proteomes" id="UP000190064"/>
    </source>
</evidence>
<keyword evidence="10" id="KW-1185">Reference proteome</keyword>
<evidence type="ECO:0000256" key="3">
    <source>
        <dbReference type="ARBA" id="ARBA00022741"/>
    </source>
</evidence>
<protein>
    <recommendedName>
        <fullName evidence="5">protein adenylyltransferase</fullName>
        <ecNumber evidence="5">2.7.7.108</ecNumber>
    </recommendedName>
</protein>
<evidence type="ECO:0000256" key="4">
    <source>
        <dbReference type="ARBA" id="ARBA00022840"/>
    </source>
</evidence>
<accession>A0A1T1HGB1</accession>
<keyword evidence="4" id="KW-0067">ATP-binding</keyword>
<dbReference type="PANTHER" id="PTHR39560:SF1">
    <property type="entry name" value="PROTEIN ADENYLYLTRANSFERASE FIC-RELATED"/>
    <property type="match status" value="1"/>
</dbReference>
<evidence type="ECO:0000259" key="8">
    <source>
        <dbReference type="PROSITE" id="PS51459"/>
    </source>
</evidence>
<dbReference type="GO" id="GO:0051302">
    <property type="term" value="P:regulation of cell division"/>
    <property type="evidence" value="ECO:0007669"/>
    <property type="project" value="TreeGrafter"/>
</dbReference>
<evidence type="ECO:0000256" key="6">
    <source>
        <dbReference type="ARBA" id="ARBA00047939"/>
    </source>
</evidence>
<dbReference type="InterPro" id="IPR003812">
    <property type="entry name" value="Fido"/>
</dbReference>
<dbReference type="Pfam" id="PF02661">
    <property type="entry name" value="Fic"/>
    <property type="match status" value="1"/>
</dbReference>
<dbReference type="STRING" id="966.BTA35_0201185"/>
<keyword evidence="2" id="KW-0548">Nucleotidyltransferase</keyword>
<dbReference type="AlphaFoldDB" id="A0A1T1HGB1"/>
<evidence type="ECO:0000256" key="7">
    <source>
        <dbReference type="ARBA" id="ARBA00048696"/>
    </source>
</evidence>
<reference evidence="9" key="1">
    <citation type="submission" date="2017-02" db="EMBL/GenBank/DDBJ databases">
        <title>Draft Genome Sequence of the Salt Water Bacterium Oceanospirillum linum ATCC 11336.</title>
        <authorList>
            <person name="Trachtenberg A.M."/>
            <person name="Carney J.G."/>
            <person name="Linnane J.D."/>
            <person name="Rheaume B.A."/>
            <person name="Pitts N.L."/>
            <person name="Mykles D.L."/>
            <person name="Maclea K.S."/>
        </authorList>
    </citation>
    <scope>NUCLEOTIDE SEQUENCE [LARGE SCALE GENOMIC DNA]</scope>
    <source>
        <strain evidence="9">ATCC 11336</strain>
    </source>
</reference>
<dbReference type="PANTHER" id="PTHR39560">
    <property type="entry name" value="PROTEIN ADENYLYLTRANSFERASE FIC-RELATED"/>
    <property type="match status" value="1"/>
</dbReference>
<organism evidence="9 10">
    <name type="scientific">Oceanospirillum linum</name>
    <dbReference type="NCBI Taxonomy" id="966"/>
    <lineage>
        <taxon>Bacteria</taxon>
        <taxon>Pseudomonadati</taxon>
        <taxon>Pseudomonadota</taxon>
        <taxon>Gammaproteobacteria</taxon>
        <taxon>Oceanospirillales</taxon>
        <taxon>Oceanospirillaceae</taxon>
        <taxon>Oceanospirillum</taxon>
    </lineage>
</organism>
<dbReference type="GO" id="GO:0005524">
    <property type="term" value="F:ATP binding"/>
    <property type="evidence" value="ECO:0007669"/>
    <property type="project" value="UniProtKB-KW"/>
</dbReference>
<dbReference type="SUPFAM" id="SSF140931">
    <property type="entry name" value="Fic-like"/>
    <property type="match status" value="1"/>
</dbReference>
<keyword evidence="1" id="KW-0808">Transferase</keyword>
<dbReference type="RefSeq" id="WP_077243339.1">
    <property type="nucleotide sequence ID" value="NZ_FXTS01000001.1"/>
</dbReference>
<dbReference type="Proteomes" id="UP000190064">
    <property type="component" value="Unassembled WGS sequence"/>
</dbReference>
<keyword evidence="3" id="KW-0547">Nucleotide-binding</keyword>
<gene>
    <name evidence="9" type="ORF">BTA35_0201185</name>
</gene>
<sequence length="205" mass="23716">MKYSIGSSEGDLESETVVVLKNRLGITDINEMNLVEEEMLHKLYESIFSPEFQLSSLSVSDIRRWHYRWLNPIYEWGGELRTVNMSKGGFLFAGAKYISVLLNDFEMDFLSQFENLMKLDESQLVSLLARSHVEFILLHPFREGNGRISRLLMDVMAVQAGFSALDYSIWDQNKDFYFKSIQAGVAGDYQYIERLVRDILDVVKS</sequence>
<dbReference type="InterPro" id="IPR036597">
    <property type="entry name" value="Fido-like_dom_sf"/>
</dbReference>
<dbReference type="PROSITE" id="PS51459">
    <property type="entry name" value="FIDO"/>
    <property type="match status" value="1"/>
</dbReference>
<comment type="caution">
    <text evidence="9">The sequence shown here is derived from an EMBL/GenBank/DDBJ whole genome shotgun (WGS) entry which is preliminary data.</text>
</comment>
<evidence type="ECO:0000313" key="9">
    <source>
        <dbReference type="EMBL" id="OOV88891.1"/>
    </source>
</evidence>
<evidence type="ECO:0000256" key="5">
    <source>
        <dbReference type="ARBA" id="ARBA00034531"/>
    </source>
</evidence>
<evidence type="ECO:0000256" key="2">
    <source>
        <dbReference type="ARBA" id="ARBA00022695"/>
    </source>
</evidence>
<comment type="catalytic activity">
    <reaction evidence="6">
        <text>L-threonyl-[protein] + ATP = 3-O-(5'-adenylyl)-L-threonyl-[protein] + diphosphate</text>
        <dbReference type="Rhea" id="RHEA:54292"/>
        <dbReference type="Rhea" id="RHEA-COMP:11060"/>
        <dbReference type="Rhea" id="RHEA-COMP:13847"/>
        <dbReference type="ChEBI" id="CHEBI:30013"/>
        <dbReference type="ChEBI" id="CHEBI:30616"/>
        <dbReference type="ChEBI" id="CHEBI:33019"/>
        <dbReference type="ChEBI" id="CHEBI:138113"/>
        <dbReference type="EC" id="2.7.7.108"/>
    </reaction>
</comment>
<dbReference type="EC" id="2.7.7.108" evidence="5"/>
<dbReference type="Gene3D" id="1.10.3290.10">
    <property type="entry name" value="Fido-like domain"/>
    <property type="match status" value="1"/>
</dbReference>
<name>A0A1T1HGB1_OCELI</name>
<dbReference type="EMBL" id="MTSD02000001">
    <property type="protein sequence ID" value="OOV88891.1"/>
    <property type="molecule type" value="Genomic_DNA"/>
</dbReference>
<evidence type="ECO:0000256" key="1">
    <source>
        <dbReference type="ARBA" id="ARBA00022679"/>
    </source>
</evidence>
<comment type="catalytic activity">
    <reaction evidence="7">
        <text>L-tyrosyl-[protein] + ATP = O-(5'-adenylyl)-L-tyrosyl-[protein] + diphosphate</text>
        <dbReference type="Rhea" id="RHEA:54288"/>
        <dbReference type="Rhea" id="RHEA-COMP:10136"/>
        <dbReference type="Rhea" id="RHEA-COMP:13846"/>
        <dbReference type="ChEBI" id="CHEBI:30616"/>
        <dbReference type="ChEBI" id="CHEBI:33019"/>
        <dbReference type="ChEBI" id="CHEBI:46858"/>
        <dbReference type="ChEBI" id="CHEBI:83624"/>
        <dbReference type="EC" id="2.7.7.108"/>
    </reaction>
</comment>
<dbReference type="GO" id="GO:0070733">
    <property type="term" value="F:AMPylase activity"/>
    <property type="evidence" value="ECO:0007669"/>
    <property type="project" value="UniProtKB-EC"/>
</dbReference>